<dbReference type="AlphaFoldDB" id="A0A508WVJ9"/>
<evidence type="ECO:0000256" key="1">
    <source>
        <dbReference type="SAM" id="MobiDB-lite"/>
    </source>
</evidence>
<feature type="region of interest" description="Disordered" evidence="1">
    <location>
        <begin position="32"/>
        <end position="55"/>
    </location>
</feature>
<proteinExistence type="predicted"/>
<sequence>MLGRRDVSIIIAFLYTIISTSQAGHLVSRLAHNHERPGSIPGPATNTQSGNSVSS</sequence>
<name>A0A508WVJ9_9HYPH</name>
<dbReference type="EMBL" id="CABFNB010000022">
    <property type="protein sequence ID" value="VTZ59661.1"/>
    <property type="molecule type" value="Genomic_DNA"/>
</dbReference>
<organism evidence="2">
    <name type="scientific">Sinorhizobium medicae</name>
    <dbReference type="NCBI Taxonomy" id="110321"/>
    <lineage>
        <taxon>Bacteria</taxon>
        <taxon>Pseudomonadati</taxon>
        <taxon>Pseudomonadota</taxon>
        <taxon>Alphaproteobacteria</taxon>
        <taxon>Hyphomicrobiales</taxon>
        <taxon>Rhizobiaceae</taxon>
        <taxon>Sinorhizobium/Ensifer group</taxon>
        <taxon>Sinorhizobium</taxon>
    </lineage>
</organism>
<evidence type="ECO:0000313" key="2">
    <source>
        <dbReference type="EMBL" id="VTZ59661.1"/>
    </source>
</evidence>
<protein>
    <submittedName>
        <fullName evidence="2">Uncharacterized protein</fullName>
    </submittedName>
</protein>
<feature type="compositionally biased region" description="Polar residues" evidence="1">
    <location>
        <begin position="44"/>
        <end position="55"/>
    </location>
</feature>
<reference evidence="2" key="1">
    <citation type="submission" date="2019-06" db="EMBL/GenBank/DDBJ databases">
        <authorList>
            <person name="Le Quere A."/>
            <person name="Colella S."/>
        </authorList>
    </citation>
    <scope>NUCLEOTIDE SEQUENCE</scope>
    <source>
        <strain evidence="2">EmedicaeMD41</strain>
    </source>
</reference>
<dbReference type="Proteomes" id="UP000507954">
    <property type="component" value="Unassembled WGS sequence"/>
</dbReference>
<gene>
    <name evidence="2" type="ORF">EMEDMD4_1180002</name>
</gene>
<accession>A0A508WVJ9</accession>